<comment type="caution">
    <text evidence="1">The sequence shown here is derived from an EMBL/GenBank/DDBJ whole genome shotgun (WGS) entry which is preliminary data.</text>
</comment>
<dbReference type="Proteomes" id="UP001266099">
    <property type="component" value="Unassembled WGS sequence"/>
</dbReference>
<dbReference type="EMBL" id="JAVDUJ010000001">
    <property type="protein sequence ID" value="MDR6939228.1"/>
    <property type="molecule type" value="Genomic_DNA"/>
</dbReference>
<accession>A0ABU1T1J9</accession>
<gene>
    <name evidence="1" type="ORF">J2S36_000771</name>
</gene>
<evidence type="ECO:0000313" key="2">
    <source>
        <dbReference type="Proteomes" id="UP001266099"/>
    </source>
</evidence>
<organism evidence="1 2">
    <name type="scientific">Arcanobacterium hippocoleae</name>
    <dbReference type="NCBI Taxonomy" id="149017"/>
    <lineage>
        <taxon>Bacteria</taxon>
        <taxon>Bacillati</taxon>
        <taxon>Actinomycetota</taxon>
        <taxon>Actinomycetes</taxon>
        <taxon>Actinomycetales</taxon>
        <taxon>Actinomycetaceae</taxon>
        <taxon>Arcanobacterium</taxon>
    </lineage>
</organism>
<keyword evidence="2" id="KW-1185">Reference proteome</keyword>
<name>A0ABU1T1J9_9ACTO</name>
<evidence type="ECO:0000313" key="1">
    <source>
        <dbReference type="EMBL" id="MDR6939228.1"/>
    </source>
</evidence>
<proteinExistence type="predicted"/>
<sequence length="48" mass="5754">MKKNEVNVENEKFSCSYVAIVTREFLFYLLISIFMTINKILFTWDGEK</sequence>
<protein>
    <submittedName>
        <fullName evidence="1">Integral membrane protein</fullName>
    </submittedName>
</protein>
<reference evidence="1 2" key="1">
    <citation type="submission" date="2023-07" db="EMBL/GenBank/DDBJ databases">
        <title>Sequencing the genomes of 1000 actinobacteria strains.</title>
        <authorList>
            <person name="Klenk H.-P."/>
        </authorList>
    </citation>
    <scope>NUCLEOTIDE SEQUENCE [LARGE SCALE GENOMIC DNA]</scope>
    <source>
        <strain evidence="1 2">DSM 15539</strain>
    </source>
</reference>